<dbReference type="Pfam" id="PF00042">
    <property type="entry name" value="Globin"/>
    <property type="match status" value="1"/>
</dbReference>
<keyword evidence="1" id="KW-0479">Metal-binding</keyword>
<dbReference type="STRING" id="103827.A0A0N5DBD2"/>
<organism evidence="5">
    <name type="scientific">Thelazia callipaeda</name>
    <name type="common">Oriental eyeworm</name>
    <name type="synonym">Parasitic nematode</name>
    <dbReference type="NCBI Taxonomy" id="103827"/>
    <lineage>
        <taxon>Eukaryota</taxon>
        <taxon>Metazoa</taxon>
        <taxon>Ecdysozoa</taxon>
        <taxon>Nematoda</taxon>
        <taxon>Chromadorea</taxon>
        <taxon>Rhabditida</taxon>
        <taxon>Spirurina</taxon>
        <taxon>Spiruromorpha</taxon>
        <taxon>Thelazioidea</taxon>
        <taxon>Thelaziidae</taxon>
        <taxon>Thelazia</taxon>
    </lineage>
</organism>
<dbReference type="Proteomes" id="UP000276776">
    <property type="component" value="Unassembled WGS sequence"/>
</dbReference>
<protein>
    <submittedName>
        <fullName evidence="5">GLOBIN domain-containing protein</fullName>
    </submittedName>
</protein>
<dbReference type="InterPro" id="IPR000971">
    <property type="entry name" value="Globin"/>
</dbReference>
<name>A0A0N5DBD2_THECL</name>
<dbReference type="GO" id="GO:0005344">
    <property type="term" value="F:oxygen carrier activity"/>
    <property type="evidence" value="ECO:0007669"/>
    <property type="project" value="UniProtKB-KW"/>
</dbReference>
<reference evidence="5" key="1">
    <citation type="submission" date="2017-02" db="UniProtKB">
        <authorList>
            <consortium name="WormBaseParasite"/>
        </authorList>
    </citation>
    <scope>IDENTIFICATION</scope>
</reference>
<evidence type="ECO:0000313" key="4">
    <source>
        <dbReference type="Proteomes" id="UP000276776"/>
    </source>
</evidence>
<reference evidence="3 4" key="2">
    <citation type="submission" date="2018-11" db="EMBL/GenBank/DDBJ databases">
        <authorList>
            <consortium name="Pathogen Informatics"/>
        </authorList>
    </citation>
    <scope>NUCLEOTIDE SEQUENCE [LARGE SCALE GENOMIC DNA]</scope>
</reference>
<dbReference type="SUPFAM" id="SSF46458">
    <property type="entry name" value="Globin-like"/>
    <property type="match status" value="1"/>
</dbReference>
<keyword evidence="1" id="KW-0813">Transport</keyword>
<keyword evidence="1" id="KW-0349">Heme</keyword>
<keyword evidence="4" id="KW-1185">Reference proteome</keyword>
<dbReference type="PANTHER" id="PTHR47768">
    <property type="entry name" value="GLOBIN RELATED-RELATED"/>
    <property type="match status" value="1"/>
</dbReference>
<dbReference type="InterPro" id="IPR044399">
    <property type="entry name" value="Mb-like_M"/>
</dbReference>
<dbReference type="OMA" id="FMECTIH"/>
<dbReference type="Gene3D" id="1.10.490.10">
    <property type="entry name" value="Globins"/>
    <property type="match status" value="1"/>
</dbReference>
<dbReference type="WBParaSite" id="TCLT_0001049401-mRNA-1">
    <property type="protein sequence ID" value="TCLT_0001049401-mRNA-1"/>
    <property type="gene ID" value="TCLT_0001049401"/>
</dbReference>
<feature type="domain" description="Globin" evidence="2">
    <location>
        <begin position="2"/>
        <end position="85"/>
    </location>
</feature>
<dbReference type="AlphaFoldDB" id="A0A0N5DBD2"/>
<comment type="similarity">
    <text evidence="1">Belongs to the globin family.</text>
</comment>
<evidence type="ECO:0000256" key="1">
    <source>
        <dbReference type="RuleBase" id="RU000356"/>
    </source>
</evidence>
<sequence>CPEAQRLFTFTIPPRGQERQCNEFAFQALRFIQILESGINNLNNLKAIEPILDNLGRRHGKLKSSVGFRPYYWTVFMECTIHHLRLAFLNSKVDQWSHKDIDNAIMLWRHLILGICQRIKVKIVLIFCYIHESKKKHSCFAVF</sequence>
<proteinExistence type="inferred from homology"/>
<evidence type="ECO:0000259" key="2">
    <source>
        <dbReference type="Pfam" id="PF00042"/>
    </source>
</evidence>
<dbReference type="OrthoDB" id="436496at2759"/>
<dbReference type="InterPro" id="IPR053341">
    <property type="entry name" value="Oxidative_stress_globin-like"/>
</dbReference>
<evidence type="ECO:0000313" key="3">
    <source>
        <dbReference type="EMBL" id="VDN08180.1"/>
    </source>
</evidence>
<dbReference type="CDD" id="cd01040">
    <property type="entry name" value="Mb-like"/>
    <property type="match status" value="1"/>
</dbReference>
<dbReference type="GO" id="GO:0019825">
    <property type="term" value="F:oxygen binding"/>
    <property type="evidence" value="ECO:0007669"/>
    <property type="project" value="InterPro"/>
</dbReference>
<dbReference type="GO" id="GO:0020037">
    <property type="term" value="F:heme binding"/>
    <property type="evidence" value="ECO:0007669"/>
    <property type="project" value="InterPro"/>
</dbReference>
<accession>A0A0N5DBD2</accession>
<gene>
    <name evidence="3" type="ORF">TCLT_LOCUS10483</name>
</gene>
<dbReference type="PANTHER" id="PTHR47768:SF2">
    <property type="entry name" value="GLOBIN-RELATED"/>
    <property type="match status" value="1"/>
</dbReference>
<keyword evidence="1" id="KW-0561">Oxygen transport</keyword>
<dbReference type="InterPro" id="IPR009050">
    <property type="entry name" value="Globin-like_sf"/>
</dbReference>
<evidence type="ECO:0000313" key="5">
    <source>
        <dbReference type="WBParaSite" id="TCLT_0001049401-mRNA-1"/>
    </source>
</evidence>
<keyword evidence="1" id="KW-0408">Iron</keyword>
<dbReference type="InterPro" id="IPR012292">
    <property type="entry name" value="Globin/Proto"/>
</dbReference>
<dbReference type="EMBL" id="UYYF01005133">
    <property type="protein sequence ID" value="VDN08180.1"/>
    <property type="molecule type" value="Genomic_DNA"/>
</dbReference>